<dbReference type="OrthoDB" id="3509531at2759"/>
<protein>
    <submittedName>
        <fullName evidence="1">Uncharacterized protein</fullName>
    </submittedName>
</protein>
<dbReference type="AlphaFoldDB" id="A0A8A3PMU2"/>
<dbReference type="PANTHER" id="PTHR34714:SF2">
    <property type="entry name" value="EGF-LIKE DOMAIN-CONTAINING PROTEIN"/>
    <property type="match status" value="1"/>
</dbReference>
<gene>
    <name evidence="1" type="ORF">DSL72_007449</name>
</gene>
<proteinExistence type="predicted"/>
<dbReference type="EMBL" id="CP063410">
    <property type="protein sequence ID" value="QSZ36323.1"/>
    <property type="molecule type" value="Genomic_DNA"/>
</dbReference>
<accession>A0A8A3PMU2</accession>
<sequence length="250" mass="27315">MRINVRYMALDKYEYSVRTTAGCHEQFETDDFALELLRIKFEMGVNRRVWEQKWKAVFQTLQAVITFAVAVGQLCLGSPGGVGQGAAAGRQAIGAVVAAEQIADQVNRILSSVVLTLMQFEKNPNIQIPSTGDISGTSQGDADAAAIVTMAAWDKWLLESDQQMAFAVENNIDGASAYQLALRKHAINGKQLAHAQAEAVNARDEYIQAPMEVIRYSQNIADLQALKAGFHGQEAVMLNLLRSPSGRPSF</sequence>
<organism evidence="1 2">
    <name type="scientific">Monilinia vaccinii-corymbosi</name>
    <dbReference type="NCBI Taxonomy" id="61207"/>
    <lineage>
        <taxon>Eukaryota</taxon>
        <taxon>Fungi</taxon>
        <taxon>Dikarya</taxon>
        <taxon>Ascomycota</taxon>
        <taxon>Pezizomycotina</taxon>
        <taxon>Leotiomycetes</taxon>
        <taxon>Helotiales</taxon>
        <taxon>Sclerotiniaceae</taxon>
        <taxon>Monilinia</taxon>
    </lineage>
</organism>
<evidence type="ECO:0000313" key="1">
    <source>
        <dbReference type="EMBL" id="QSZ36323.1"/>
    </source>
</evidence>
<dbReference type="PANTHER" id="PTHR34714">
    <property type="entry name" value="EGF-LIKE DOMAIN-CONTAINING PROTEIN"/>
    <property type="match status" value="1"/>
</dbReference>
<keyword evidence="2" id="KW-1185">Reference proteome</keyword>
<reference evidence="1" key="1">
    <citation type="submission" date="2020-10" db="EMBL/GenBank/DDBJ databases">
        <title>Genome Sequence of Monilinia vaccinii-corymbosi Sheds Light on Mummy Berry Disease Infection of Blueberry and Mating Type.</title>
        <authorList>
            <person name="Yow A.G."/>
            <person name="Zhang Y."/>
            <person name="Bansal K."/>
            <person name="Eacker S.M."/>
            <person name="Sullivan S."/>
            <person name="Liachko I."/>
            <person name="Cubeta M.A."/>
            <person name="Rollins J.A."/>
            <person name="Ashrafi H."/>
        </authorList>
    </citation>
    <scope>NUCLEOTIDE SEQUENCE</scope>
    <source>
        <strain evidence="1">RL-1</strain>
    </source>
</reference>
<name>A0A8A3PMU2_9HELO</name>
<dbReference type="Proteomes" id="UP000672032">
    <property type="component" value="Chromosome 6"/>
</dbReference>
<evidence type="ECO:0000313" key="2">
    <source>
        <dbReference type="Proteomes" id="UP000672032"/>
    </source>
</evidence>